<dbReference type="GeneID" id="136075172"/>
<dbReference type="Proteomes" id="UP001652625">
    <property type="component" value="Chromosome 01"/>
</dbReference>
<dbReference type="PANTHER" id="PTHR36970">
    <property type="entry name" value="UNNAMED PRODUCT"/>
    <property type="match status" value="1"/>
</dbReference>
<name>A0ABM4B492_HYDVU</name>
<keyword evidence="2" id="KW-0812">Transmembrane</keyword>
<evidence type="ECO:0000256" key="2">
    <source>
        <dbReference type="SAM" id="Phobius"/>
    </source>
</evidence>
<keyword evidence="2" id="KW-1133">Transmembrane helix</keyword>
<dbReference type="PANTHER" id="PTHR36970:SF1">
    <property type="entry name" value="BESTROPHIN HOMOLOG"/>
    <property type="match status" value="1"/>
</dbReference>
<protein>
    <submittedName>
        <fullName evidence="4">Uncharacterized protein LOC136075172</fullName>
    </submittedName>
</protein>
<gene>
    <name evidence="4" type="primary">LOC136075172</name>
</gene>
<feature type="region of interest" description="Disordered" evidence="1">
    <location>
        <begin position="372"/>
        <end position="392"/>
    </location>
</feature>
<proteinExistence type="predicted"/>
<evidence type="ECO:0000256" key="1">
    <source>
        <dbReference type="SAM" id="MobiDB-lite"/>
    </source>
</evidence>
<evidence type="ECO:0000313" key="3">
    <source>
        <dbReference type="Proteomes" id="UP001652625"/>
    </source>
</evidence>
<feature type="compositionally biased region" description="Polar residues" evidence="1">
    <location>
        <begin position="376"/>
        <end position="385"/>
    </location>
</feature>
<dbReference type="RefSeq" id="XP_065643649.1">
    <property type="nucleotide sequence ID" value="XM_065787577.1"/>
</dbReference>
<accession>A0ABM4B492</accession>
<feature type="transmembrane region" description="Helical" evidence="2">
    <location>
        <begin position="57"/>
        <end position="79"/>
    </location>
</feature>
<feature type="transmembrane region" description="Helical" evidence="2">
    <location>
        <begin position="241"/>
        <end position="259"/>
    </location>
</feature>
<feature type="transmembrane region" description="Helical" evidence="2">
    <location>
        <begin position="271"/>
        <end position="288"/>
    </location>
</feature>
<reference evidence="3" key="1">
    <citation type="submission" date="2025-05" db="UniProtKB">
        <authorList>
            <consortium name="RefSeq"/>
        </authorList>
    </citation>
    <scope>NUCLEOTIDE SEQUENCE [LARGE SCALE GENOMIC DNA]</scope>
</reference>
<sequence>MKTNVKQTFDKFDFEDEDSRHDIYSWSERRQKKRKGLWKSFNQFRVFAFDLNLIQSFFSNFNIMVLLQMALAGLITYACKSFDIEYDINVTLFVSPIVFPLAFSINTDFQRREKVLEDLALFKSSSMMWFFCLRDWREACELDDAFMKTVRNKLKCLLFHLREYLLTEKLDRRQFILRVIYEDLSDANQLNEKVRASPMPANSPLVSNMVALLNIMCLSFEKLRVIREYRSPRSIRSFTKVLIFVIPLILSPYYVHIGVNVEQKDVNNWSPYYISLMVAFVFGVLQGVQDKLDDPFDGMSEDDINLDTLDEWTSQSLEATVHRTYQVGRFQVSKESPRANHVALAINLEDHNLKRKKISLFNRFGAKYSKRDRSQPRSALSNESNPIDDLKSQHPYADVLNNIQGNTTIKRGEHSKSTEKNYLQNSVSVSTGIPQVSHVFSTCPSMNVITASQLPTVASESDISDSPIDKSLPNVNAQSNDLLSDITSVKENKNSVRFCVNNLTEDLNESFCNKHAFEMEYVLLKASEIKNDVTMNKNDLSPKEKDVSLENTKPKTIQPTNSRFKVNKGVVKNEQVNIDVSEISEKDVLKTNSASTVPDTIVENYSQSFKNIVEKDAIETVSSSLSTKDYTVISNAHLADKEIFI</sequence>
<keyword evidence="2" id="KW-0472">Membrane</keyword>
<organism evidence="3 4">
    <name type="scientific">Hydra vulgaris</name>
    <name type="common">Hydra</name>
    <name type="synonym">Hydra attenuata</name>
    <dbReference type="NCBI Taxonomy" id="6087"/>
    <lineage>
        <taxon>Eukaryota</taxon>
        <taxon>Metazoa</taxon>
        <taxon>Cnidaria</taxon>
        <taxon>Hydrozoa</taxon>
        <taxon>Hydroidolina</taxon>
        <taxon>Anthoathecata</taxon>
        <taxon>Aplanulata</taxon>
        <taxon>Hydridae</taxon>
        <taxon>Hydra</taxon>
    </lineage>
</organism>
<feature type="transmembrane region" description="Helical" evidence="2">
    <location>
        <begin position="86"/>
        <end position="105"/>
    </location>
</feature>
<keyword evidence="3" id="KW-1185">Reference proteome</keyword>
<reference evidence="4" key="2">
    <citation type="submission" date="2025-08" db="UniProtKB">
        <authorList>
            <consortium name="RefSeq"/>
        </authorList>
    </citation>
    <scope>IDENTIFICATION</scope>
</reference>
<evidence type="ECO:0000313" key="4">
    <source>
        <dbReference type="RefSeq" id="XP_065643649.1"/>
    </source>
</evidence>